<evidence type="ECO:0000313" key="8">
    <source>
        <dbReference type="Proteomes" id="UP001564626"/>
    </source>
</evidence>
<feature type="region of interest" description="Disordered" evidence="5">
    <location>
        <begin position="1"/>
        <end position="23"/>
    </location>
</feature>
<keyword evidence="1" id="KW-0805">Transcription regulation</keyword>
<dbReference type="RefSeq" id="WP_345366099.1">
    <property type="nucleotide sequence ID" value="NZ_BAABII010000016.1"/>
</dbReference>
<dbReference type="Pfam" id="PF17754">
    <property type="entry name" value="TetR_C_14"/>
    <property type="match status" value="1"/>
</dbReference>
<dbReference type="PRINTS" id="PR00455">
    <property type="entry name" value="HTHTETR"/>
</dbReference>
<name>A0ABV4CBL5_9PSEU</name>
<dbReference type="InterPro" id="IPR009057">
    <property type="entry name" value="Homeodomain-like_sf"/>
</dbReference>
<keyword evidence="3" id="KW-0804">Transcription</keyword>
<evidence type="ECO:0000256" key="4">
    <source>
        <dbReference type="PROSITE-ProRule" id="PRU00335"/>
    </source>
</evidence>
<dbReference type="InterPro" id="IPR041347">
    <property type="entry name" value="MftR_C"/>
</dbReference>
<dbReference type="Gene3D" id="1.10.10.60">
    <property type="entry name" value="Homeodomain-like"/>
    <property type="match status" value="1"/>
</dbReference>
<dbReference type="InterPro" id="IPR001647">
    <property type="entry name" value="HTH_TetR"/>
</dbReference>
<evidence type="ECO:0000313" key="7">
    <source>
        <dbReference type="EMBL" id="MEY8037908.1"/>
    </source>
</evidence>
<feature type="DNA-binding region" description="H-T-H motif" evidence="4">
    <location>
        <begin position="45"/>
        <end position="64"/>
    </location>
</feature>
<gene>
    <name evidence="7" type="ORF">AB8O55_00710</name>
</gene>
<evidence type="ECO:0000256" key="2">
    <source>
        <dbReference type="ARBA" id="ARBA00023125"/>
    </source>
</evidence>
<dbReference type="PROSITE" id="PS01081">
    <property type="entry name" value="HTH_TETR_1"/>
    <property type="match status" value="1"/>
</dbReference>
<dbReference type="Pfam" id="PF00440">
    <property type="entry name" value="TetR_N"/>
    <property type="match status" value="1"/>
</dbReference>
<dbReference type="PANTHER" id="PTHR30055">
    <property type="entry name" value="HTH-TYPE TRANSCRIPTIONAL REGULATOR RUTR"/>
    <property type="match status" value="1"/>
</dbReference>
<proteinExistence type="predicted"/>
<sequence>MTAAPPQRPASAEPDRRHRRRQRTRAAIEAAALELFTAQGFGATTVEQIAEAADIAPRTFFRHFPSKDAVLFGDPAHEAERMREVIAELPAEVPPLRAVATAMLDAADRMEPDRAQHLMRARLLDNLESGCDYELQLLKQRWVQDIAEVVAERLGTGTDDPRAAAWTMTLMACFGAAVHSWLVRTDDRPLRAIFVALLAETGGGLVEFAERTG</sequence>
<dbReference type="InterPro" id="IPR023772">
    <property type="entry name" value="DNA-bd_HTH_TetR-type_CS"/>
</dbReference>
<evidence type="ECO:0000256" key="1">
    <source>
        <dbReference type="ARBA" id="ARBA00023015"/>
    </source>
</evidence>
<dbReference type="SUPFAM" id="SSF46689">
    <property type="entry name" value="Homeodomain-like"/>
    <property type="match status" value="1"/>
</dbReference>
<evidence type="ECO:0000256" key="3">
    <source>
        <dbReference type="ARBA" id="ARBA00023163"/>
    </source>
</evidence>
<dbReference type="Gene3D" id="1.10.357.10">
    <property type="entry name" value="Tetracycline Repressor, domain 2"/>
    <property type="match status" value="1"/>
</dbReference>
<organism evidence="7 8">
    <name type="scientific">Saccharopolyspora cebuensis</name>
    <dbReference type="NCBI Taxonomy" id="418759"/>
    <lineage>
        <taxon>Bacteria</taxon>
        <taxon>Bacillati</taxon>
        <taxon>Actinomycetota</taxon>
        <taxon>Actinomycetes</taxon>
        <taxon>Pseudonocardiales</taxon>
        <taxon>Pseudonocardiaceae</taxon>
        <taxon>Saccharopolyspora</taxon>
    </lineage>
</organism>
<evidence type="ECO:0000256" key="5">
    <source>
        <dbReference type="SAM" id="MobiDB-lite"/>
    </source>
</evidence>
<protein>
    <submittedName>
        <fullName evidence="7">TetR/AcrR family transcriptional regulator</fullName>
    </submittedName>
</protein>
<keyword evidence="8" id="KW-1185">Reference proteome</keyword>
<dbReference type="PROSITE" id="PS50977">
    <property type="entry name" value="HTH_TETR_2"/>
    <property type="match status" value="1"/>
</dbReference>
<dbReference type="Proteomes" id="UP001564626">
    <property type="component" value="Unassembled WGS sequence"/>
</dbReference>
<evidence type="ECO:0000259" key="6">
    <source>
        <dbReference type="PROSITE" id="PS50977"/>
    </source>
</evidence>
<comment type="caution">
    <text evidence="7">The sequence shown here is derived from an EMBL/GenBank/DDBJ whole genome shotgun (WGS) entry which is preliminary data.</text>
</comment>
<dbReference type="PANTHER" id="PTHR30055:SF238">
    <property type="entry name" value="MYCOFACTOCIN BIOSYNTHESIS TRANSCRIPTIONAL REGULATOR MFTR-RELATED"/>
    <property type="match status" value="1"/>
</dbReference>
<dbReference type="EMBL" id="JBGEHV010000001">
    <property type="protein sequence ID" value="MEY8037908.1"/>
    <property type="molecule type" value="Genomic_DNA"/>
</dbReference>
<keyword evidence="2 4" id="KW-0238">DNA-binding</keyword>
<reference evidence="7 8" key="1">
    <citation type="submission" date="2024-08" db="EMBL/GenBank/DDBJ databases">
        <title>Genome mining of Saccharopolyspora cebuensis PGLac3 from Nigerian medicinal plant.</title>
        <authorList>
            <person name="Ezeobiora C.E."/>
            <person name="Igbokwe N.H."/>
            <person name="Amin D.H."/>
            <person name="Mendie U.E."/>
        </authorList>
    </citation>
    <scope>NUCLEOTIDE SEQUENCE [LARGE SCALE GENOMIC DNA]</scope>
    <source>
        <strain evidence="7 8">PGLac3</strain>
    </source>
</reference>
<accession>A0ABV4CBL5</accession>
<feature type="domain" description="HTH tetR-type" evidence="6">
    <location>
        <begin position="22"/>
        <end position="82"/>
    </location>
</feature>
<dbReference type="InterPro" id="IPR050109">
    <property type="entry name" value="HTH-type_TetR-like_transc_reg"/>
</dbReference>